<comment type="caution">
    <text evidence="1">The sequence shown here is derived from an EMBL/GenBank/DDBJ whole genome shotgun (WGS) entry which is preliminary data.</text>
</comment>
<name>A0A1J5B0P2_9BACT</name>
<gene>
    <name evidence="1" type="ORF">AUK18_00295</name>
</gene>
<evidence type="ECO:0000313" key="2">
    <source>
        <dbReference type="Proteomes" id="UP000183605"/>
    </source>
</evidence>
<protein>
    <submittedName>
        <fullName evidence="1">Uncharacterized protein</fullName>
    </submittedName>
</protein>
<dbReference type="AlphaFoldDB" id="A0A1J5B0P2"/>
<dbReference type="SUPFAM" id="SSF143100">
    <property type="entry name" value="TTHA1013/TTHA0281-like"/>
    <property type="match status" value="1"/>
</dbReference>
<organism evidence="1 2">
    <name type="scientific">Candidatus Beckwithbacteria bacterium CG2_30_44_31</name>
    <dbReference type="NCBI Taxonomy" id="1805035"/>
    <lineage>
        <taxon>Bacteria</taxon>
        <taxon>Candidatus Beckwithiibacteriota</taxon>
    </lineage>
</organism>
<dbReference type="Gene3D" id="3.30.160.250">
    <property type="match status" value="1"/>
</dbReference>
<proteinExistence type="predicted"/>
<sequence length="115" mass="13250">MRNLLLDVRDFIYYDLLNKPLPEAPKLDFKQDFVLHKERGGMWIESKQYPGLIASGDTPEELREAAFDAILTYFDVPRSTAKRIPDQLVLNLPNGKQIKPKLPTFTYLTIQLATN</sequence>
<dbReference type="Proteomes" id="UP000183605">
    <property type="component" value="Unassembled WGS sequence"/>
</dbReference>
<accession>A0A1J5B0P2</accession>
<reference evidence="1 2" key="1">
    <citation type="journal article" date="2016" name="Environ. Microbiol.">
        <title>Genomic resolution of a cold subsurface aquifer community provides metabolic insights for novel microbes adapted to high CO concentrations.</title>
        <authorList>
            <person name="Probst A.J."/>
            <person name="Castelle C.J."/>
            <person name="Singh A."/>
            <person name="Brown C.T."/>
            <person name="Anantharaman K."/>
            <person name="Sharon I."/>
            <person name="Hug L.A."/>
            <person name="Burstein D."/>
            <person name="Emerson J.B."/>
            <person name="Thomas B.C."/>
            <person name="Banfield J.F."/>
        </authorList>
    </citation>
    <scope>NUCLEOTIDE SEQUENCE [LARGE SCALE GENOMIC DNA]</scope>
    <source>
        <strain evidence="1">CG2_30_44_31</strain>
    </source>
</reference>
<dbReference type="InterPro" id="IPR035069">
    <property type="entry name" value="TTHA1013/TTHA0281-like"/>
</dbReference>
<dbReference type="EMBL" id="MNXQ01000007">
    <property type="protein sequence ID" value="OIP04332.1"/>
    <property type="molecule type" value="Genomic_DNA"/>
</dbReference>
<evidence type="ECO:0000313" key="1">
    <source>
        <dbReference type="EMBL" id="OIP04332.1"/>
    </source>
</evidence>